<sequence>MQKHSAIYPSYMYMFKN</sequence>
<organism evidence="1">
    <name type="scientific">Arundo donax</name>
    <name type="common">Giant reed</name>
    <name type="synonym">Donax arundinaceus</name>
    <dbReference type="NCBI Taxonomy" id="35708"/>
    <lineage>
        <taxon>Eukaryota</taxon>
        <taxon>Viridiplantae</taxon>
        <taxon>Streptophyta</taxon>
        <taxon>Embryophyta</taxon>
        <taxon>Tracheophyta</taxon>
        <taxon>Spermatophyta</taxon>
        <taxon>Magnoliopsida</taxon>
        <taxon>Liliopsida</taxon>
        <taxon>Poales</taxon>
        <taxon>Poaceae</taxon>
        <taxon>PACMAD clade</taxon>
        <taxon>Arundinoideae</taxon>
        <taxon>Arundineae</taxon>
        <taxon>Arundo</taxon>
    </lineage>
</organism>
<protein>
    <submittedName>
        <fullName evidence="1">Uncharacterized protein</fullName>
    </submittedName>
</protein>
<dbReference type="AlphaFoldDB" id="A0A0A9FJ43"/>
<name>A0A0A9FJ43_ARUDO</name>
<reference evidence="1" key="1">
    <citation type="submission" date="2014-09" db="EMBL/GenBank/DDBJ databases">
        <authorList>
            <person name="Magalhaes I.L.F."/>
            <person name="Oliveira U."/>
            <person name="Santos F.R."/>
            <person name="Vidigal T.H.D.A."/>
            <person name="Brescovit A.D."/>
            <person name="Santos A.J."/>
        </authorList>
    </citation>
    <scope>NUCLEOTIDE SEQUENCE</scope>
    <source>
        <tissue evidence="1">Shoot tissue taken approximately 20 cm above the soil surface</tissue>
    </source>
</reference>
<accession>A0A0A9FJ43</accession>
<reference evidence="1" key="2">
    <citation type="journal article" date="2015" name="Data Brief">
        <title>Shoot transcriptome of the giant reed, Arundo donax.</title>
        <authorList>
            <person name="Barrero R.A."/>
            <person name="Guerrero F.D."/>
            <person name="Moolhuijzen P."/>
            <person name="Goolsby J.A."/>
            <person name="Tidwell J."/>
            <person name="Bellgard S.E."/>
            <person name="Bellgard M.I."/>
        </authorList>
    </citation>
    <scope>NUCLEOTIDE SEQUENCE</scope>
    <source>
        <tissue evidence="1">Shoot tissue taken approximately 20 cm above the soil surface</tissue>
    </source>
</reference>
<evidence type="ECO:0000313" key="1">
    <source>
        <dbReference type="EMBL" id="JAE13040.1"/>
    </source>
</evidence>
<dbReference type="EMBL" id="GBRH01184856">
    <property type="protein sequence ID" value="JAE13040.1"/>
    <property type="molecule type" value="Transcribed_RNA"/>
</dbReference>
<proteinExistence type="predicted"/>